<name>A0ABN2HRM7_9ACTN</name>
<gene>
    <name evidence="2" type="ORF">GCM10009733_105560</name>
</gene>
<keyword evidence="3" id="KW-1185">Reference proteome</keyword>
<reference evidence="2 3" key="1">
    <citation type="journal article" date="2019" name="Int. J. Syst. Evol. Microbiol.">
        <title>The Global Catalogue of Microorganisms (GCM) 10K type strain sequencing project: providing services to taxonomists for standard genome sequencing and annotation.</title>
        <authorList>
            <consortium name="The Broad Institute Genomics Platform"/>
            <consortium name="The Broad Institute Genome Sequencing Center for Infectious Disease"/>
            <person name="Wu L."/>
            <person name="Ma J."/>
        </authorList>
    </citation>
    <scope>NUCLEOTIDE SEQUENCE [LARGE SCALE GENOMIC DNA]</scope>
    <source>
        <strain evidence="2 3">JCM 13929</strain>
    </source>
</reference>
<feature type="chain" id="PRO_5045783936" description="WD40 repeat domain-containing protein" evidence="1">
    <location>
        <begin position="26"/>
        <end position="357"/>
    </location>
</feature>
<dbReference type="EMBL" id="BAAAMU010000185">
    <property type="protein sequence ID" value="GAA1692375.1"/>
    <property type="molecule type" value="Genomic_DNA"/>
</dbReference>
<organism evidence="2 3">
    <name type="scientific">Nonomuraea maheshkhaliensis</name>
    <dbReference type="NCBI Taxonomy" id="419590"/>
    <lineage>
        <taxon>Bacteria</taxon>
        <taxon>Bacillati</taxon>
        <taxon>Actinomycetota</taxon>
        <taxon>Actinomycetes</taxon>
        <taxon>Streptosporangiales</taxon>
        <taxon>Streptosporangiaceae</taxon>
        <taxon>Nonomuraea</taxon>
    </lineage>
</organism>
<evidence type="ECO:0000313" key="3">
    <source>
        <dbReference type="Proteomes" id="UP001500064"/>
    </source>
</evidence>
<keyword evidence="1" id="KW-0732">Signal</keyword>
<feature type="signal peptide" evidence="1">
    <location>
        <begin position="1"/>
        <end position="25"/>
    </location>
</feature>
<evidence type="ECO:0008006" key="4">
    <source>
        <dbReference type="Google" id="ProtNLM"/>
    </source>
</evidence>
<dbReference type="SUPFAM" id="SSF82171">
    <property type="entry name" value="DPP6 N-terminal domain-like"/>
    <property type="match status" value="1"/>
</dbReference>
<accession>A0ABN2HRM7</accession>
<dbReference type="InterPro" id="IPR011042">
    <property type="entry name" value="6-blade_b-propeller_TolB-like"/>
</dbReference>
<proteinExistence type="predicted"/>
<evidence type="ECO:0000256" key="1">
    <source>
        <dbReference type="SAM" id="SignalP"/>
    </source>
</evidence>
<sequence length="357" mass="39488">MTIRVLIAGFVAVALTMTGVQPASAKEPSAKEPSTLVGSVRAAESKPWIKLAGTSGKVNDEAGKLRLASYSLVFDAGQGHYGYLREGEKFVKTPYRAALVAPGGRWVAGIPDYRLWTAQKKIDLIDRRTGRKHTVRLPAPVTSPEWAPDGRTLLLTAYDKRRDGSLTIIGFITLNVADRVPRLVEAGPRHIVSDWSIGREFRFFFAGGSARVLARHNEADDSSPKSRIAVYDLRGKPRRYYTGVGAPDEWSAAQVFSPSGRLLATVVRDDDLRAEIRIVEAATGKVVHRFGGKDVRAFMGWYDDAHVIVQRERGRTQLFQRVDLSGGAALDLIREKLVANPAEYEPHLERVNFVRLD</sequence>
<dbReference type="Gene3D" id="2.120.10.30">
    <property type="entry name" value="TolB, C-terminal domain"/>
    <property type="match status" value="1"/>
</dbReference>
<dbReference type="RefSeq" id="WP_346114856.1">
    <property type="nucleotide sequence ID" value="NZ_BAAAMU010000185.1"/>
</dbReference>
<protein>
    <recommendedName>
        <fullName evidence="4">WD40 repeat domain-containing protein</fullName>
    </recommendedName>
</protein>
<dbReference type="Proteomes" id="UP001500064">
    <property type="component" value="Unassembled WGS sequence"/>
</dbReference>
<evidence type="ECO:0000313" key="2">
    <source>
        <dbReference type="EMBL" id="GAA1692375.1"/>
    </source>
</evidence>
<comment type="caution">
    <text evidence="2">The sequence shown here is derived from an EMBL/GenBank/DDBJ whole genome shotgun (WGS) entry which is preliminary data.</text>
</comment>